<protein>
    <submittedName>
        <fullName evidence="1">Uncharacterized protein</fullName>
    </submittedName>
</protein>
<comment type="caution">
    <text evidence="1">The sequence shown here is derived from an EMBL/GenBank/DDBJ whole genome shotgun (WGS) entry which is preliminary data.</text>
</comment>
<reference evidence="1" key="1">
    <citation type="submission" date="2022-01" db="EMBL/GenBank/DDBJ databases">
        <title>Pseudomonas sp. nov. isolated from Antarctic regolith.</title>
        <authorList>
            <person name="Novakova D."/>
            <person name="Sedlar K."/>
        </authorList>
    </citation>
    <scope>NUCLEOTIDE SEQUENCE</scope>
    <source>
        <strain evidence="1">P2647</strain>
    </source>
</reference>
<dbReference type="Proteomes" id="UP001162905">
    <property type="component" value="Unassembled WGS sequence"/>
</dbReference>
<evidence type="ECO:0000313" key="1">
    <source>
        <dbReference type="EMBL" id="MCF7540612.1"/>
    </source>
</evidence>
<sequence>MKESTPAAILIGNQISFGDCLAIGDHELLAVKPGGKVSEAVSMAADLAEGMRNLLRHMHVSVNAGDLVFIDEIKALAFLSDTISALTRSSELALTRAAKEAGQ</sequence>
<keyword evidence="2" id="KW-1185">Reference proteome</keyword>
<proteinExistence type="predicted"/>
<dbReference type="RefSeq" id="WP_237249946.1">
    <property type="nucleotide sequence ID" value="NZ_JAKJXH010000001.1"/>
</dbReference>
<organism evidence="1 2">
    <name type="scientific">Pseudomonas petrae</name>
    <dbReference type="NCBI Taxonomy" id="2912190"/>
    <lineage>
        <taxon>Bacteria</taxon>
        <taxon>Pseudomonadati</taxon>
        <taxon>Pseudomonadota</taxon>
        <taxon>Gammaproteobacteria</taxon>
        <taxon>Pseudomonadales</taxon>
        <taxon>Pseudomonadaceae</taxon>
        <taxon>Pseudomonas</taxon>
    </lineage>
</organism>
<dbReference type="EMBL" id="JAKJXH010000001">
    <property type="protein sequence ID" value="MCF7540612.1"/>
    <property type="molecule type" value="Genomic_DNA"/>
</dbReference>
<accession>A0ABS9HYL0</accession>
<gene>
    <name evidence="1" type="ORF">L4G47_00050</name>
</gene>
<evidence type="ECO:0000313" key="2">
    <source>
        <dbReference type="Proteomes" id="UP001162905"/>
    </source>
</evidence>
<name>A0ABS9HYL0_9PSED</name>